<evidence type="ECO:0000313" key="1">
    <source>
        <dbReference type="EMBL" id="AMY10140.1"/>
    </source>
</evidence>
<proteinExistence type="predicted"/>
<dbReference type="STRING" id="1855912.LuPra_03368"/>
<gene>
    <name evidence="1" type="ORF">LuPra_03368</name>
</gene>
<organism evidence="1 2">
    <name type="scientific">Luteitalea pratensis</name>
    <dbReference type="NCBI Taxonomy" id="1855912"/>
    <lineage>
        <taxon>Bacteria</taxon>
        <taxon>Pseudomonadati</taxon>
        <taxon>Acidobacteriota</taxon>
        <taxon>Vicinamibacteria</taxon>
        <taxon>Vicinamibacterales</taxon>
        <taxon>Vicinamibacteraceae</taxon>
        <taxon>Luteitalea</taxon>
    </lineage>
</organism>
<sequence>MNASSRIVTDTDLYAIANTIAGLPAAGPLSGDDHQAAIDGMANALDPWVRITRRRGCHDVGLVRVPLTDAGLALVHDGANTIVTLSQYDAITQVDGTVLRVPPTEGPTS</sequence>
<dbReference type="Proteomes" id="UP000076079">
    <property type="component" value="Chromosome"/>
</dbReference>
<reference evidence="1 2" key="1">
    <citation type="journal article" date="2016" name="Genome Announc.">
        <title>First Complete Genome Sequence of a Subdivision 6 Acidobacterium Strain.</title>
        <authorList>
            <person name="Huang S."/>
            <person name="Vieira S."/>
            <person name="Bunk B."/>
            <person name="Riedel T."/>
            <person name="Sproer C."/>
            <person name="Overmann J."/>
        </authorList>
    </citation>
    <scope>NUCLEOTIDE SEQUENCE [LARGE SCALE GENOMIC DNA]</scope>
    <source>
        <strain evidence="2">DSM 100886 HEG_-6_39</strain>
    </source>
</reference>
<name>A0A143PPT2_LUTPR</name>
<reference evidence="2" key="2">
    <citation type="submission" date="2016-04" db="EMBL/GenBank/DDBJ databases">
        <title>First Complete Genome Sequence of a Subdivision 6 Acidobacterium.</title>
        <authorList>
            <person name="Huang S."/>
            <person name="Vieira S."/>
            <person name="Bunk B."/>
            <person name="Riedel T."/>
            <person name="Sproeer C."/>
            <person name="Overmann J."/>
        </authorList>
    </citation>
    <scope>NUCLEOTIDE SEQUENCE [LARGE SCALE GENOMIC DNA]</scope>
    <source>
        <strain evidence="2">DSM 100886 HEG_-6_39</strain>
    </source>
</reference>
<keyword evidence="2" id="KW-1185">Reference proteome</keyword>
<evidence type="ECO:0000313" key="2">
    <source>
        <dbReference type="Proteomes" id="UP000076079"/>
    </source>
</evidence>
<dbReference type="RefSeq" id="WP_110171812.1">
    <property type="nucleotide sequence ID" value="NZ_CP015136.1"/>
</dbReference>
<dbReference type="EMBL" id="CP015136">
    <property type="protein sequence ID" value="AMY10140.1"/>
    <property type="molecule type" value="Genomic_DNA"/>
</dbReference>
<dbReference type="AlphaFoldDB" id="A0A143PPT2"/>
<accession>A0A143PPT2</accession>
<dbReference type="KEGG" id="abac:LuPra_03368"/>
<protein>
    <submittedName>
        <fullName evidence="1">Uncharacterized protein</fullName>
    </submittedName>
</protein>